<accession>A0A659QDF2</accession>
<dbReference type="AlphaFoldDB" id="A0A659QDF2"/>
<dbReference type="SUPFAM" id="SSF53383">
    <property type="entry name" value="PLP-dependent transferases"/>
    <property type="match status" value="1"/>
</dbReference>
<dbReference type="Gene3D" id="3.40.640.10">
    <property type="entry name" value="Type I PLP-dependent aspartate aminotransferase-like (Major domain)"/>
    <property type="match status" value="1"/>
</dbReference>
<dbReference type="PANTHER" id="PTHR42806:SF1">
    <property type="entry name" value="GLYCINE DEHYDROGENASE (DECARBOXYLATING)"/>
    <property type="match status" value="1"/>
</dbReference>
<dbReference type="InterPro" id="IPR049315">
    <property type="entry name" value="GDC-P_N"/>
</dbReference>
<name>A0A659QDF2_SALET</name>
<feature type="non-terminal residue" evidence="3">
    <location>
        <position position="1"/>
    </location>
</feature>
<comment type="caution">
    <text evidence="3">The sequence shown here is derived from an EMBL/GenBank/DDBJ whole genome shotgun (WGS) entry which is preliminary data.</text>
</comment>
<dbReference type="InterPro" id="IPR015424">
    <property type="entry name" value="PyrdxlP-dep_Trfase"/>
</dbReference>
<evidence type="ECO:0000313" key="4">
    <source>
        <dbReference type="Proteomes" id="UP000297749"/>
    </source>
</evidence>
<sequence>APPAYPPPQPDAPPGRLQARRNVQQPTLDLTGLDMASASLLDEATAAAEAMAMAKRVSKLKNAIRIFDASDHQPQRLDEVR</sequence>
<organism evidence="3 4">
    <name type="scientific">Salmonella enterica subsp. enterica serovar Wilhelmsburg</name>
    <dbReference type="NCBI Taxonomy" id="1960126"/>
    <lineage>
        <taxon>Bacteria</taxon>
        <taxon>Pseudomonadati</taxon>
        <taxon>Pseudomonadota</taxon>
        <taxon>Gammaproteobacteria</taxon>
        <taxon>Enterobacterales</taxon>
        <taxon>Enterobacteriaceae</taxon>
        <taxon>Salmonella</taxon>
    </lineage>
</organism>
<dbReference type="PANTHER" id="PTHR42806">
    <property type="entry name" value="GLYCINE CLEAVAGE SYSTEM P-PROTEIN"/>
    <property type="match status" value="1"/>
</dbReference>
<keyword evidence="1" id="KW-0560">Oxidoreductase</keyword>
<feature type="domain" description="Glycine cleavage system P-protein N-terminal" evidence="2">
    <location>
        <begin position="4"/>
        <end position="78"/>
    </location>
</feature>
<dbReference type="InterPro" id="IPR015421">
    <property type="entry name" value="PyrdxlP-dep_Trfase_major"/>
</dbReference>
<feature type="non-terminal residue" evidence="3">
    <location>
        <position position="81"/>
    </location>
</feature>
<dbReference type="InterPro" id="IPR023010">
    <property type="entry name" value="GcvPA"/>
</dbReference>
<gene>
    <name evidence="3" type="ORF">C9F04_15125</name>
</gene>
<dbReference type="Pfam" id="PF02347">
    <property type="entry name" value="GDC-P"/>
    <property type="match status" value="1"/>
</dbReference>
<protein>
    <recommendedName>
        <fullName evidence="2">Glycine cleavage system P-protein N-terminal domain-containing protein</fullName>
    </recommendedName>
</protein>
<evidence type="ECO:0000256" key="1">
    <source>
        <dbReference type="ARBA" id="ARBA00023002"/>
    </source>
</evidence>
<evidence type="ECO:0000313" key="3">
    <source>
        <dbReference type="EMBL" id="TGC83063.1"/>
    </source>
</evidence>
<reference evidence="3 4" key="1">
    <citation type="submission" date="2018-03" db="EMBL/GenBank/DDBJ databases">
        <title>Non-Typhoidal Salmonella genome sequencing and assembly.</title>
        <authorList>
            <person name="Matchawe C."/>
        </authorList>
    </citation>
    <scope>NUCLEOTIDE SEQUENCE [LARGE SCALE GENOMIC DNA]</scope>
    <source>
        <strain evidence="3 4">32eva</strain>
    </source>
</reference>
<dbReference type="EMBL" id="PYKF01000490">
    <property type="protein sequence ID" value="TGC83063.1"/>
    <property type="molecule type" value="Genomic_DNA"/>
</dbReference>
<dbReference type="Proteomes" id="UP000297749">
    <property type="component" value="Unassembled WGS sequence"/>
</dbReference>
<proteinExistence type="predicted"/>
<dbReference type="GO" id="GO:0004375">
    <property type="term" value="F:glycine dehydrogenase (decarboxylating) activity"/>
    <property type="evidence" value="ECO:0007669"/>
    <property type="project" value="InterPro"/>
</dbReference>
<evidence type="ECO:0000259" key="2">
    <source>
        <dbReference type="Pfam" id="PF02347"/>
    </source>
</evidence>
<dbReference type="GO" id="GO:0009116">
    <property type="term" value="P:nucleoside metabolic process"/>
    <property type="evidence" value="ECO:0007669"/>
    <property type="project" value="InterPro"/>
</dbReference>